<dbReference type="Proteomes" id="UP001331761">
    <property type="component" value="Unassembled WGS sequence"/>
</dbReference>
<keyword evidence="1" id="KW-0812">Transmembrane</keyword>
<evidence type="ECO:0000313" key="2">
    <source>
        <dbReference type="EMBL" id="KAK5974472.1"/>
    </source>
</evidence>
<keyword evidence="3" id="KW-1185">Reference proteome</keyword>
<protein>
    <submittedName>
        <fullName evidence="2">Uncharacterized protein</fullName>
    </submittedName>
</protein>
<name>A0AAN8FI21_TRICO</name>
<keyword evidence="1" id="KW-1133">Transmembrane helix</keyword>
<gene>
    <name evidence="2" type="ORF">GCK32_002807</name>
</gene>
<feature type="transmembrane region" description="Helical" evidence="1">
    <location>
        <begin position="34"/>
        <end position="54"/>
    </location>
</feature>
<evidence type="ECO:0000313" key="3">
    <source>
        <dbReference type="Proteomes" id="UP001331761"/>
    </source>
</evidence>
<organism evidence="2 3">
    <name type="scientific">Trichostrongylus colubriformis</name>
    <name type="common">Black scour worm</name>
    <dbReference type="NCBI Taxonomy" id="6319"/>
    <lineage>
        <taxon>Eukaryota</taxon>
        <taxon>Metazoa</taxon>
        <taxon>Ecdysozoa</taxon>
        <taxon>Nematoda</taxon>
        <taxon>Chromadorea</taxon>
        <taxon>Rhabditida</taxon>
        <taxon>Rhabditina</taxon>
        <taxon>Rhabditomorpha</taxon>
        <taxon>Strongyloidea</taxon>
        <taxon>Trichostrongylidae</taxon>
        <taxon>Trichostrongylus</taxon>
    </lineage>
</organism>
<accession>A0AAN8FI21</accession>
<reference evidence="2 3" key="1">
    <citation type="submission" date="2019-10" db="EMBL/GenBank/DDBJ databases">
        <title>Assembly and Annotation for the nematode Trichostrongylus colubriformis.</title>
        <authorList>
            <person name="Martin J."/>
        </authorList>
    </citation>
    <scope>NUCLEOTIDE SEQUENCE [LARGE SCALE GENOMIC DNA]</scope>
    <source>
        <strain evidence="2">G859</strain>
        <tissue evidence="2">Whole worm</tissue>
    </source>
</reference>
<dbReference type="AlphaFoldDB" id="A0AAN8FI21"/>
<keyword evidence="1" id="KW-0472">Membrane</keyword>
<comment type="caution">
    <text evidence="2">The sequence shown here is derived from an EMBL/GenBank/DDBJ whole genome shotgun (WGS) entry which is preliminary data.</text>
</comment>
<proteinExistence type="predicted"/>
<dbReference type="EMBL" id="WIXE01014184">
    <property type="protein sequence ID" value="KAK5974472.1"/>
    <property type="molecule type" value="Genomic_DNA"/>
</dbReference>
<evidence type="ECO:0000256" key="1">
    <source>
        <dbReference type="SAM" id="Phobius"/>
    </source>
</evidence>
<sequence>MSIFFGICSAFTVKSRPFYRFFPISKISAMSGRALILLALTGALLGVGFYLFIVKTRKVALLKRPPLIAYAPFMNETKTEKAILKKLMSTPRRVVSSF</sequence>